<evidence type="ECO:0000313" key="5">
    <source>
        <dbReference type="Proteomes" id="UP000298663"/>
    </source>
</evidence>
<dbReference type="AlphaFoldDB" id="A0A4U5M759"/>
<dbReference type="CDD" id="cd02440">
    <property type="entry name" value="AdoMet_MTases"/>
    <property type="match status" value="1"/>
</dbReference>
<dbReference type="InterPro" id="IPR051720">
    <property type="entry name" value="rRNA_MeTrfase/Polyamine_Synth"/>
</dbReference>
<reference evidence="4 5" key="2">
    <citation type="journal article" date="2019" name="G3 (Bethesda)">
        <title>Hybrid Assembly of the Genome of the Entomopathogenic Nematode Steinernema carpocapsae Identifies the X-Chromosome.</title>
        <authorList>
            <person name="Serra L."/>
            <person name="Macchietto M."/>
            <person name="Macias-Munoz A."/>
            <person name="McGill C.J."/>
            <person name="Rodriguez I.M."/>
            <person name="Rodriguez B."/>
            <person name="Murad R."/>
            <person name="Mortazavi A."/>
        </authorList>
    </citation>
    <scope>NUCLEOTIDE SEQUENCE [LARGE SCALE GENOMIC DNA]</scope>
    <source>
        <strain evidence="4 5">ALL</strain>
    </source>
</reference>
<name>A0A4U5M759_STECR</name>
<accession>A0A4U5M759</accession>
<dbReference type="InterPro" id="IPR007848">
    <property type="entry name" value="Small_mtfrase_dom"/>
</dbReference>
<protein>
    <recommendedName>
        <fullName evidence="2">Methyltransferase-like protein 5</fullName>
    </recommendedName>
</protein>
<dbReference type="InterPro" id="IPR029063">
    <property type="entry name" value="SAM-dependent_MTases_sf"/>
</dbReference>
<keyword evidence="5" id="KW-1185">Reference proteome</keyword>
<evidence type="ECO:0000256" key="1">
    <source>
        <dbReference type="ARBA" id="ARBA00009741"/>
    </source>
</evidence>
<dbReference type="STRING" id="34508.A0A4U5M759"/>
<organism evidence="4 5">
    <name type="scientific">Steinernema carpocapsae</name>
    <name type="common">Entomopathogenic nematode</name>
    <dbReference type="NCBI Taxonomy" id="34508"/>
    <lineage>
        <taxon>Eukaryota</taxon>
        <taxon>Metazoa</taxon>
        <taxon>Ecdysozoa</taxon>
        <taxon>Nematoda</taxon>
        <taxon>Chromadorea</taxon>
        <taxon>Rhabditida</taxon>
        <taxon>Tylenchina</taxon>
        <taxon>Panagrolaimomorpha</taxon>
        <taxon>Strongyloidoidea</taxon>
        <taxon>Steinernematidae</taxon>
        <taxon>Steinernema</taxon>
    </lineage>
</organism>
<evidence type="ECO:0000256" key="2">
    <source>
        <dbReference type="ARBA" id="ARBA00041374"/>
    </source>
</evidence>
<reference evidence="4 5" key="1">
    <citation type="journal article" date="2015" name="Genome Biol.">
        <title>Comparative genomics of Steinernema reveals deeply conserved gene regulatory networks.</title>
        <authorList>
            <person name="Dillman A.R."/>
            <person name="Macchietto M."/>
            <person name="Porter C.F."/>
            <person name="Rogers A."/>
            <person name="Williams B."/>
            <person name="Antoshechkin I."/>
            <person name="Lee M.M."/>
            <person name="Goodwin Z."/>
            <person name="Lu X."/>
            <person name="Lewis E.E."/>
            <person name="Goodrich-Blair H."/>
            <person name="Stock S.P."/>
            <person name="Adams B.J."/>
            <person name="Sternberg P.W."/>
            <person name="Mortazavi A."/>
        </authorList>
    </citation>
    <scope>NUCLEOTIDE SEQUENCE [LARGE SCALE GENOMIC DNA]</scope>
    <source>
        <strain evidence="4 5">ALL</strain>
    </source>
</reference>
<evidence type="ECO:0000313" key="4">
    <source>
        <dbReference type="EMBL" id="TKR64726.1"/>
    </source>
</evidence>
<dbReference type="Pfam" id="PF05175">
    <property type="entry name" value="MTS"/>
    <property type="match status" value="1"/>
</dbReference>
<comment type="similarity">
    <text evidence="1">Belongs to the methyltransferase superfamily. PrmA family.</text>
</comment>
<dbReference type="Proteomes" id="UP000298663">
    <property type="component" value="Unassembled WGS sequence"/>
</dbReference>
<feature type="domain" description="Methyltransferase small" evidence="3">
    <location>
        <begin position="47"/>
        <end position="157"/>
    </location>
</feature>
<sequence>MRRRQFEGFLAQLDSFEESKVELEQYATTPQLAADILLAIDNDVGLERKTLADLGCGCGVLMLGASLLGSTYLVGFDIDEDALEICSRNIEDMEPDSLVDLVNVDVTQSVPACFNGRFDVVIMNPPFGTKNNAGIDMKFVEKGLSLLGESGVLYSLHKSSTRDFILKTASKFEAKAECVAELRWNLENTYKFHKKKSVDIQVDLIKFVKA</sequence>
<dbReference type="PROSITE" id="PS00092">
    <property type="entry name" value="N6_MTASE"/>
    <property type="match status" value="1"/>
</dbReference>
<evidence type="ECO:0000259" key="3">
    <source>
        <dbReference type="Pfam" id="PF05175"/>
    </source>
</evidence>
<gene>
    <name evidence="4" type="ORF">L596_025216</name>
</gene>
<dbReference type="Gene3D" id="3.40.50.150">
    <property type="entry name" value="Vaccinia Virus protein VP39"/>
    <property type="match status" value="1"/>
</dbReference>
<comment type="caution">
    <text evidence="4">The sequence shown here is derived from an EMBL/GenBank/DDBJ whole genome shotgun (WGS) entry which is preliminary data.</text>
</comment>
<dbReference type="InterPro" id="IPR002052">
    <property type="entry name" value="DNA_methylase_N6_adenine_CS"/>
</dbReference>
<proteinExistence type="inferred from homology"/>
<dbReference type="EMBL" id="AZBU02000009">
    <property type="protein sequence ID" value="TKR64726.1"/>
    <property type="molecule type" value="Genomic_DNA"/>
</dbReference>
<dbReference type="GO" id="GO:0008988">
    <property type="term" value="F:rRNA (adenine-N6-)-methyltransferase activity"/>
    <property type="evidence" value="ECO:0007669"/>
    <property type="project" value="TreeGrafter"/>
</dbReference>
<dbReference type="GO" id="GO:0003676">
    <property type="term" value="F:nucleic acid binding"/>
    <property type="evidence" value="ECO:0007669"/>
    <property type="project" value="InterPro"/>
</dbReference>
<dbReference type="PANTHER" id="PTHR23290:SF0">
    <property type="entry name" value="RRNA N6-ADENOSINE-METHYLTRANSFERASE METTL5"/>
    <property type="match status" value="1"/>
</dbReference>
<dbReference type="PANTHER" id="PTHR23290">
    <property type="entry name" value="RRNA N6-ADENOSINE-METHYLTRANSFERASE METTL5"/>
    <property type="match status" value="1"/>
</dbReference>
<dbReference type="OrthoDB" id="419617at2759"/>
<dbReference type="SUPFAM" id="SSF53335">
    <property type="entry name" value="S-adenosyl-L-methionine-dependent methyltransferases"/>
    <property type="match status" value="1"/>
</dbReference>